<dbReference type="EMBL" id="CM037154">
    <property type="protein sequence ID" value="KAH7860917.1"/>
    <property type="molecule type" value="Genomic_DNA"/>
</dbReference>
<sequence>MSFEETENSELELPFALKHTPIKLGSSTCVNSCLARIGTITLSNEDLLLGATQHNRALFVTRYVGEQRVNRILLDRGSAVNILPLSCKESALKGLTLLVRDLNKTKVAPPLKGFGRVTNIPLVGNDYLPSQRTNGFDPNAYKLLAKAGHNSRDSTTLGKLLPEVTGEKIHGLNSTQKMLKQQGYAIKHSKVGLGYIPPTPTHIFIKRSNNNHITAEEVDSSISQKVFVFDRLSAPKLQASIFDRLAPPSKVASPSNTKKSIQSRLGQPSESSTLSENSCQSIQSRLRGRSRRACNDIQAEEDAEDAPPELEEEHVPRVENRQADALAKLASALALLDQETQVPICQHWVIPPIFDDEDNGEDEVNAISILEIDIEDWRQPLIDYPQDGKLPDDPHKRTDVKRRAPRFIYYKETLYRRSVYAMVEGENGSRGSPEGE</sequence>
<dbReference type="Proteomes" id="UP000828048">
    <property type="component" value="Chromosome 4"/>
</dbReference>
<protein>
    <submittedName>
        <fullName evidence="1">Uncharacterized protein</fullName>
    </submittedName>
</protein>
<name>A0ACB7Z5V7_9ERIC</name>
<reference evidence="1 2" key="1">
    <citation type="journal article" date="2021" name="Hortic Res">
        <title>High-quality reference genome and annotation aids understanding of berry development for evergreen blueberry (Vaccinium darrowii).</title>
        <authorList>
            <person name="Yu J."/>
            <person name="Hulse-Kemp A.M."/>
            <person name="Babiker E."/>
            <person name="Staton M."/>
        </authorList>
    </citation>
    <scope>NUCLEOTIDE SEQUENCE [LARGE SCALE GENOMIC DNA]</scope>
    <source>
        <strain evidence="2">cv. NJ 8807/NJ 8810</strain>
        <tissue evidence="1">Young leaf</tissue>
    </source>
</reference>
<gene>
    <name evidence="1" type="ORF">Vadar_019506</name>
</gene>
<evidence type="ECO:0000313" key="2">
    <source>
        <dbReference type="Proteomes" id="UP000828048"/>
    </source>
</evidence>
<comment type="caution">
    <text evidence="1">The sequence shown here is derived from an EMBL/GenBank/DDBJ whole genome shotgun (WGS) entry which is preliminary data.</text>
</comment>
<evidence type="ECO:0000313" key="1">
    <source>
        <dbReference type="EMBL" id="KAH7860917.1"/>
    </source>
</evidence>
<proteinExistence type="predicted"/>
<keyword evidence="2" id="KW-1185">Reference proteome</keyword>
<organism evidence="1 2">
    <name type="scientific">Vaccinium darrowii</name>
    <dbReference type="NCBI Taxonomy" id="229202"/>
    <lineage>
        <taxon>Eukaryota</taxon>
        <taxon>Viridiplantae</taxon>
        <taxon>Streptophyta</taxon>
        <taxon>Embryophyta</taxon>
        <taxon>Tracheophyta</taxon>
        <taxon>Spermatophyta</taxon>
        <taxon>Magnoliopsida</taxon>
        <taxon>eudicotyledons</taxon>
        <taxon>Gunneridae</taxon>
        <taxon>Pentapetalae</taxon>
        <taxon>asterids</taxon>
        <taxon>Ericales</taxon>
        <taxon>Ericaceae</taxon>
        <taxon>Vaccinioideae</taxon>
        <taxon>Vaccinieae</taxon>
        <taxon>Vaccinium</taxon>
    </lineage>
</organism>
<accession>A0ACB7Z5V7</accession>